<dbReference type="SUPFAM" id="SSF88659">
    <property type="entry name" value="Sigma3 and sigma4 domains of RNA polymerase sigma factors"/>
    <property type="match status" value="1"/>
</dbReference>
<dbReference type="InterPro" id="IPR032710">
    <property type="entry name" value="NTF2-like_dom_sf"/>
</dbReference>
<comment type="subunit">
    <text evidence="2">Interacts transiently with the RNA polymerase catalytic core formed by RpoA, RpoB, RpoC and RpoZ (2 alpha, 1 beta, 1 beta' and 1 omega subunit) to form the RNA polymerase holoenzyme that can initiate transcription.</text>
</comment>
<comment type="caution">
    <text evidence="8">The sequence shown here is derived from an EMBL/GenBank/DDBJ whole genome shotgun (WGS) entry which is preliminary data.</text>
</comment>
<dbReference type="SUPFAM" id="SSF54427">
    <property type="entry name" value="NTF2-like"/>
    <property type="match status" value="1"/>
</dbReference>
<dbReference type="Pfam" id="PF04542">
    <property type="entry name" value="Sigma70_r2"/>
    <property type="match status" value="1"/>
</dbReference>
<dbReference type="InterPro" id="IPR014303">
    <property type="entry name" value="RNA_pol_sigma-70_ECF"/>
</dbReference>
<keyword evidence="5" id="KW-0804">Transcription</keyword>
<feature type="domain" description="RNA polymerase sigma factor 70 region 4 type 2" evidence="7">
    <location>
        <begin position="114"/>
        <end position="164"/>
    </location>
</feature>
<evidence type="ECO:0000313" key="8">
    <source>
        <dbReference type="EMBL" id="MEE2040637.1"/>
    </source>
</evidence>
<dbReference type="NCBIfam" id="NF007214">
    <property type="entry name" value="PRK09636.1"/>
    <property type="match status" value="1"/>
</dbReference>
<dbReference type="Proteomes" id="UP001356095">
    <property type="component" value="Unassembled WGS sequence"/>
</dbReference>
<gene>
    <name evidence="8" type="ORF">Q8791_25800</name>
</gene>
<dbReference type="Gene3D" id="1.10.10.10">
    <property type="entry name" value="Winged helix-like DNA-binding domain superfamily/Winged helix DNA-binding domain"/>
    <property type="match status" value="1"/>
</dbReference>
<evidence type="ECO:0000259" key="7">
    <source>
        <dbReference type="Pfam" id="PF08281"/>
    </source>
</evidence>
<reference evidence="8 9" key="1">
    <citation type="submission" date="2023-08" db="EMBL/GenBank/DDBJ databases">
        <authorList>
            <person name="Girao M."/>
            <person name="Carvalho M.F."/>
        </authorList>
    </citation>
    <scope>NUCLEOTIDE SEQUENCE [LARGE SCALE GENOMIC DNA]</scope>
    <source>
        <strain evidence="8 9">CT-R113</strain>
    </source>
</reference>
<feature type="domain" description="RNA polymerase sigma-70 region 2" evidence="6">
    <location>
        <begin position="20"/>
        <end position="79"/>
    </location>
</feature>
<comment type="similarity">
    <text evidence="1">Belongs to the sigma-70 factor family. ECF subfamily.</text>
</comment>
<dbReference type="NCBIfam" id="TIGR02937">
    <property type="entry name" value="sigma70-ECF"/>
    <property type="match status" value="1"/>
</dbReference>
<evidence type="ECO:0000259" key="6">
    <source>
        <dbReference type="Pfam" id="PF04542"/>
    </source>
</evidence>
<evidence type="ECO:0000256" key="1">
    <source>
        <dbReference type="ARBA" id="ARBA00010641"/>
    </source>
</evidence>
<dbReference type="PANTHER" id="PTHR30173">
    <property type="entry name" value="SIGMA 19 FACTOR"/>
    <property type="match status" value="1"/>
</dbReference>
<keyword evidence="4" id="KW-0731">Sigma factor</keyword>
<evidence type="ECO:0000256" key="2">
    <source>
        <dbReference type="ARBA" id="ARBA00011344"/>
    </source>
</evidence>
<keyword evidence="3" id="KW-0805">Transcription regulation</keyword>
<dbReference type="RefSeq" id="WP_330094400.1">
    <property type="nucleotide sequence ID" value="NZ_JAUZMY010000032.1"/>
</dbReference>
<dbReference type="InterPro" id="IPR052704">
    <property type="entry name" value="ECF_Sigma-70_Domain"/>
</dbReference>
<dbReference type="Pfam" id="PF08281">
    <property type="entry name" value="Sigma70_r4_2"/>
    <property type="match status" value="1"/>
</dbReference>
<dbReference type="SUPFAM" id="SSF88946">
    <property type="entry name" value="Sigma2 domain of RNA polymerase sigma factors"/>
    <property type="match status" value="1"/>
</dbReference>
<protein>
    <submittedName>
        <fullName evidence="8">RNA polymerase sigma-70 factor</fullName>
    </submittedName>
</protein>
<sequence length="307" mass="33309">MTDPEGGPELAEAAATFDGVRPVLFGIAYRMLGAVADAEDVVQEAWIRWQRTDRSVVRDPRAFLATTATRLALTTATSARARRETYPGPWLPEPVDLSADPALGAERGEAVELAVLLLLERLTPNERAVYVLREAFDYPYRRIAEVLEVSEANARQIARRARAHVTEERPAPVGREEHGRLLRAFLAAARAGDLSRLEGLLTEGAVSYSDGGGAVGSARVPVFGRSRVARFLAGVSTRFGQDLTVRFVESNNRDAALLVRGGEAIALCTVDASPAGVERVFMVVNPAKLTRFHPGPGPAQAPYRSRR</sequence>
<dbReference type="Gene3D" id="1.10.1740.10">
    <property type="match status" value="1"/>
</dbReference>
<evidence type="ECO:0000256" key="5">
    <source>
        <dbReference type="ARBA" id="ARBA00023163"/>
    </source>
</evidence>
<dbReference type="Gene3D" id="3.10.450.50">
    <property type="match status" value="1"/>
</dbReference>
<dbReference type="EMBL" id="JAUZMY010000032">
    <property type="protein sequence ID" value="MEE2040637.1"/>
    <property type="molecule type" value="Genomic_DNA"/>
</dbReference>
<dbReference type="InterPro" id="IPR036388">
    <property type="entry name" value="WH-like_DNA-bd_sf"/>
</dbReference>
<name>A0ABU7KEJ7_9ACTN</name>
<evidence type="ECO:0000256" key="4">
    <source>
        <dbReference type="ARBA" id="ARBA00023082"/>
    </source>
</evidence>
<evidence type="ECO:0000313" key="9">
    <source>
        <dbReference type="Proteomes" id="UP001356095"/>
    </source>
</evidence>
<dbReference type="InterPro" id="IPR013325">
    <property type="entry name" value="RNA_pol_sigma_r2"/>
</dbReference>
<evidence type="ECO:0000256" key="3">
    <source>
        <dbReference type="ARBA" id="ARBA00023015"/>
    </source>
</evidence>
<proteinExistence type="inferred from homology"/>
<dbReference type="InterPro" id="IPR013249">
    <property type="entry name" value="RNA_pol_sigma70_r4_t2"/>
</dbReference>
<accession>A0ABU7KEJ7</accession>
<dbReference type="InterPro" id="IPR007627">
    <property type="entry name" value="RNA_pol_sigma70_r2"/>
</dbReference>
<keyword evidence="9" id="KW-1185">Reference proteome</keyword>
<dbReference type="InterPro" id="IPR013324">
    <property type="entry name" value="RNA_pol_sigma_r3/r4-like"/>
</dbReference>
<dbReference type="InterPro" id="IPR014284">
    <property type="entry name" value="RNA_pol_sigma-70_dom"/>
</dbReference>
<organism evidence="8 9">
    <name type="scientific">Nocardiopsis codii</name>
    <dbReference type="NCBI Taxonomy" id="3065942"/>
    <lineage>
        <taxon>Bacteria</taxon>
        <taxon>Bacillati</taxon>
        <taxon>Actinomycetota</taxon>
        <taxon>Actinomycetes</taxon>
        <taxon>Streptosporangiales</taxon>
        <taxon>Nocardiopsidaceae</taxon>
        <taxon>Nocardiopsis</taxon>
    </lineage>
</organism>
<dbReference type="PANTHER" id="PTHR30173:SF36">
    <property type="entry name" value="ECF RNA POLYMERASE SIGMA FACTOR SIGJ"/>
    <property type="match status" value="1"/>
</dbReference>
<dbReference type="NCBIfam" id="TIGR02957">
    <property type="entry name" value="SigX4"/>
    <property type="match status" value="1"/>
</dbReference>